<dbReference type="Pfam" id="PF00290">
    <property type="entry name" value="Trp_syntA"/>
    <property type="match status" value="1"/>
</dbReference>
<dbReference type="Proteomes" id="UP000037237">
    <property type="component" value="Unassembled WGS sequence"/>
</dbReference>
<evidence type="ECO:0000256" key="7">
    <source>
        <dbReference type="ARBA" id="ARBA00023239"/>
    </source>
</evidence>
<keyword evidence="5 9" id="KW-0822">Tryptophan biosynthesis</keyword>
<dbReference type="GO" id="GO:0004834">
    <property type="term" value="F:tryptophan synthase activity"/>
    <property type="evidence" value="ECO:0007669"/>
    <property type="project" value="UniProtKB-UniRule"/>
</dbReference>
<dbReference type="InterPro" id="IPR018204">
    <property type="entry name" value="Trp_synthase_alpha_AS"/>
</dbReference>
<feature type="active site" description="Proton acceptor" evidence="9">
    <location>
        <position position="52"/>
    </location>
</feature>
<gene>
    <name evidence="9" type="primary">trpA</name>
    <name evidence="11" type="ORF">AC477_04705</name>
</gene>
<reference evidence="11 12" key="1">
    <citation type="submission" date="2015-06" db="EMBL/GenBank/DDBJ databases">
        <title>New insights into the roles of widespread benthic archaea in carbon and nitrogen cycling.</title>
        <authorList>
            <person name="Lazar C.S."/>
            <person name="Baker B.J."/>
            <person name="Seitz K.W."/>
            <person name="Hyde A.S."/>
            <person name="Dick G.J."/>
            <person name="Hinrichs K.-U."/>
            <person name="Teske A.P."/>
        </authorList>
    </citation>
    <scope>NUCLEOTIDE SEQUENCE [LARGE SCALE GENOMIC DNA]</scope>
    <source>
        <strain evidence="11">SG8-32-1</strain>
    </source>
</reference>
<dbReference type="InterPro" id="IPR013785">
    <property type="entry name" value="Aldolase_TIM"/>
</dbReference>
<dbReference type="HAMAP" id="MF_00131">
    <property type="entry name" value="Trp_synth_alpha"/>
    <property type="match status" value="1"/>
</dbReference>
<dbReference type="AlphaFoldDB" id="A0A0M0BQB8"/>
<comment type="caution">
    <text evidence="11">The sequence shown here is derived from an EMBL/GenBank/DDBJ whole genome shotgun (WGS) entry which is preliminary data.</text>
</comment>
<name>A0A0M0BQB8_9ARCH</name>
<dbReference type="GO" id="GO:0005829">
    <property type="term" value="C:cytosol"/>
    <property type="evidence" value="ECO:0007669"/>
    <property type="project" value="TreeGrafter"/>
</dbReference>
<evidence type="ECO:0000256" key="8">
    <source>
        <dbReference type="ARBA" id="ARBA00049047"/>
    </source>
</evidence>
<keyword evidence="4 9" id="KW-0028">Amino-acid biosynthesis</keyword>
<evidence type="ECO:0000256" key="9">
    <source>
        <dbReference type="HAMAP-Rule" id="MF_00131"/>
    </source>
</evidence>
<comment type="subunit">
    <text evidence="3 9">Tetramer of two alpha and two beta chains.</text>
</comment>
<dbReference type="SUPFAM" id="SSF51366">
    <property type="entry name" value="Ribulose-phoshate binding barrel"/>
    <property type="match status" value="1"/>
</dbReference>
<sequence length="273" mass="29926">MTLVERIKLTFEVLKEKNEAAFIPFITLGDPTPSFSVKIAKDLIEGGADIIELGIPFSDPVADGPTIQASTNRAISQGMNTDLAFELAKKIRKIDGKIPLLFLTYYNIIIQRGIKNFFKDCSLSDVDGVIIVDLPVEEADSALKTAKSQNINLIFIVAPSTSDQRLNMVLEKAEGFLYIVSLYGTTGVRTSLQEITKETIKRIIKQAKGKIPCCVGFGISKPEHVSEVVRAGADGVIVGSAIVDIISKYEELKNGVLEKVKLYTKEMKEATKQ</sequence>
<evidence type="ECO:0000256" key="2">
    <source>
        <dbReference type="ARBA" id="ARBA00004733"/>
    </source>
</evidence>
<evidence type="ECO:0000256" key="4">
    <source>
        <dbReference type="ARBA" id="ARBA00022605"/>
    </source>
</evidence>
<comment type="pathway">
    <text evidence="2 9">Amino-acid biosynthesis; L-tryptophan biosynthesis; L-tryptophan from chorismate: step 5/5.</text>
</comment>
<dbReference type="PANTHER" id="PTHR43406:SF1">
    <property type="entry name" value="TRYPTOPHAN SYNTHASE ALPHA CHAIN, CHLOROPLASTIC"/>
    <property type="match status" value="1"/>
</dbReference>
<comment type="similarity">
    <text evidence="9 10">Belongs to the TrpA family.</text>
</comment>
<feature type="active site" description="Proton acceptor" evidence="9">
    <location>
        <position position="63"/>
    </location>
</feature>
<dbReference type="CDD" id="cd04724">
    <property type="entry name" value="Tryptophan_synthase_alpha"/>
    <property type="match status" value="1"/>
</dbReference>
<dbReference type="PANTHER" id="PTHR43406">
    <property type="entry name" value="TRYPTOPHAN SYNTHASE, ALPHA CHAIN"/>
    <property type="match status" value="1"/>
</dbReference>
<dbReference type="UniPathway" id="UPA00035">
    <property type="reaction ID" value="UER00044"/>
</dbReference>
<evidence type="ECO:0000313" key="11">
    <source>
        <dbReference type="EMBL" id="KON30777.1"/>
    </source>
</evidence>
<comment type="catalytic activity">
    <reaction evidence="8 9">
        <text>(1S,2R)-1-C-(indol-3-yl)glycerol 3-phosphate + L-serine = D-glyceraldehyde 3-phosphate + L-tryptophan + H2O</text>
        <dbReference type="Rhea" id="RHEA:10532"/>
        <dbReference type="ChEBI" id="CHEBI:15377"/>
        <dbReference type="ChEBI" id="CHEBI:33384"/>
        <dbReference type="ChEBI" id="CHEBI:57912"/>
        <dbReference type="ChEBI" id="CHEBI:58866"/>
        <dbReference type="ChEBI" id="CHEBI:59776"/>
        <dbReference type="EC" id="4.2.1.20"/>
    </reaction>
</comment>
<evidence type="ECO:0000256" key="6">
    <source>
        <dbReference type="ARBA" id="ARBA00023141"/>
    </source>
</evidence>
<evidence type="ECO:0000313" key="12">
    <source>
        <dbReference type="Proteomes" id="UP000037237"/>
    </source>
</evidence>
<dbReference type="PROSITE" id="PS00167">
    <property type="entry name" value="TRP_SYNTHASE_ALPHA"/>
    <property type="match status" value="1"/>
</dbReference>
<dbReference type="PATRIC" id="fig|1685124.3.peg.942"/>
<dbReference type="FunFam" id="3.20.20.70:FF:000037">
    <property type="entry name" value="Tryptophan synthase alpha chain"/>
    <property type="match status" value="1"/>
</dbReference>
<evidence type="ECO:0000256" key="10">
    <source>
        <dbReference type="RuleBase" id="RU003662"/>
    </source>
</evidence>
<evidence type="ECO:0000256" key="3">
    <source>
        <dbReference type="ARBA" id="ARBA00011270"/>
    </source>
</evidence>
<protein>
    <recommendedName>
        <fullName evidence="9">Tryptophan synthase alpha chain</fullName>
        <ecNumber evidence="9">4.2.1.20</ecNumber>
    </recommendedName>
</protein>
<accession>A0A0M0BQB8</accession>
<comment type="function">
    <text evidence="1 9">The alpha subunit is responsible for the aldol cleavage of indoleglycerol phosphate to indole and glyceraldehyde 3-phosphate.</text>
</comment>
<keyword evidence="6 9" id="KW-0057">Aromatic amino acid biosynthesis</keyword>
<dbReference type="InterPro" id="IPR011060">
    <property type="entry name" value="RibuloseP-bd_barrel"/>
</dbReference>
<evidence type="ECO:0000256" key="1">
    <source>
        <dbReference type="ARBA" id="ARBA00003365"/>
    </source>
</evidence>
<evidence type="ECO:0000256" key="5">
    <source>
        <dbReference type="ARBA" id="ARBA00022822"/>
    </source>
</evidence>
<dbReference type="Gene3D" id="3.20.20.70">
    <property type="entry name" value="Aldolase class I"/>
    <property type="match status" value="1"/>
</dbReference>
<keyword evidence="7 9" id="KW-0456">Lyase</keyword>
<organism evidence="11 12">
    <name type="scientific">miscellaneous Crenarchaeota group-1 archaeon SG8-32-1</name>
    <dbReference type="NCBI Taxonomy" id="1685124"/>
    <lineage>
        <taxon>Archaea</taxon>
        <taxon>Candidatus Bathyarchaeota</taxon>
        <taxon>MCG-1</taxon>
    </lineage>
</organism>
<dbReference type="EMBL" id="LFWU01000116">
    <property type="protein sequence ID" value="KON30777.1"/>
    <property type="molecule type" value="Genomic_DNA"/>
</dbReference>
<proteinExistence type="inferred from homology"/>
<dbReference type="EC" id="4.2.1.20" evidence="9"/>
<dbReference type="NCBIfam" id="TIGR00262">
    <property type="entry name" value="trpA"/>
    <property type="match status" value="1"/>
</dbReference>
<dbReference type="InterPro" id="IPR002028">
    <property type="entry name" value="Trp_synthase_suA"/>
</dbReference>